<dbReference type="Proteomes" id="UP000228930">
    <property type="component" value="Unassembled WGS sequence"/>
</dbReference>
<dbReference type="AlphaFoldDB" id="A0A2M6UIN1"/>
<sequence>MWWMAILAGVNEEWLRSKNIKGFSRRALAIAFVLERTYLTEKDELEFHREGYGWIAAIQRDRPESVLDVYEQFVRQQLRHNTRSSALDQVLSEEQFSDYKEHFILRLLQEAADVEPEPLVQLLNSGFSHIANRRDFYQVVAQAAALPNHSDTVDSAWKAAAFLLSSETAILPVGLSDYARSCVMDILRSSLALVRSNAKQAIAVLSFMGEKGALPTTDGKLIEFLIARISLDPSHLAASYLQRSRGDRRFVAFERALNDALSNQQTRQRERQFEQPGWKQTLAALWTGKPANIGDLYQLIIVELEWLKKYYSATNADIFKRFWNEDSRGRVIDPKSEESCRDVLAEHLSLRLSSLGISVEPEAHLARDKRADITINVGGMKIPLELKRDYHADLWVAATGQLKKSYASDLYAGGYGLLVVFWFGTKRPKNIPKARRAKTAAQTAMELQRRLAKSVPLFDRERLGVVVIDVSGEVVSQSTTPS</sequence>
<dbReference type="EMBL" id="LFJC01000003">
    <property type="protein sequence ID" value="PIT04474.1"/>
    <property type="molecule type" value="Genomic_DNA"/>
</dbReference>
<evidence type="ECO:0000313" key="2">
    <source>
        <dbReference type="Proteomes" id="UP000228930"/>
    </source>
</evidence>
<keyword evidence="2" id="KW-1185">Reference proteome</keyword>
<accession>A0A2M6UIN1</accession>
<gene>
    <name evidence="1" type="ORF">TSA1_29735</name>
</gene>
<organism evidence="1 2">
    <name type="scientific">Bradyrhizobium nitroreducens</name>
    <dbReference type="NCBI Taxonomy" id="709803"/>
    <lineage>
        <taxon>Bacteria</taxon>
        <taxon>Pseudomonadati</taxon>
        <taxon>Pseudomonadota</taxon>
        <taxon>Alphaproteobacteria</taxon>
        <taxon>Hyphomicrobiales</taxon>
        <taxon>Nitrobacteraceae</taxon>
        <taxon>Bradyrhizobium</taxon>
    </lineage>
</organism>
<reference evidence="1 2" key="1">
    <citation type="submission" date="2015-06" db="EMBL/GenBank/DDBJ databases">
        <title>Comparative genome analysis of nirS-carrying Bradyrhizobium sp. strains.</title>
        <authorList>
            <person name="Ishii S."/>
            <person name="Jang J."/>
            <person name="Nishizawa T."/>
            <person name="Senoo K."/>
        </authorList>
    </citation>
    <scope>NUCLEOTIDE SEQUENCE [LARGE SCALE GENOMIC DNA]</scope>
    <source>
        <strain evidence="1 2">TSA1</strain>
    </source>
</reference>
<name>A0A2M6UIN1_9BRAD</name>
<protein>
    <submittedName>
        <fullName evidence="1">Uncharacterized protein</fullName>
    </submittedName>
</protein>
<evidence type="ECO:0000313" key="1">
    <source>
        <dbReference type="EMBL" id="PIT04474.1"/>
    </source>
</evidence>
<comment type="caution">
    <text evidence="1">The sequence shown here is derived from an EMBL/GenBank/DDBJ whole genome shotgun (WGS) entry which is preliminary data.</text>
</comment>
<proteinExistence type="predicted"/>